<comment type="caution">
    <text evidence="4">The sequence shown here is derived from an EMBL/GenBank/DDBJ whole genome shotgun (WGS) entry which is preliminary data.</text>
</comment>
<evidence type="ECO:0000259" key="2">
    <source>
        <dbReference type="Pfam" id="PF17884"/>
    </source>
</evidence>
<dbReference type="SUPFAM" id="SSF52141">
    <property type="entry name" value="Uracil-DNA glycosylase-like"/>
    <property type="match status" value="1"/>
</dbReference>
<gene>
    <name evidence="3" type="ORF">ENT99_06685</name>
    <name evidence="4" type="ORF">ENU64_06920</name>
</gene>
<dbReference type="Gene3D" id="3.40.50.10630">
    <property type="entry name" value="Uracil-DNA glycosylase-like"/>
    <property type="match status" value="1"/>
</dbReference>
<accession>A0A7J3N024</accession>
<evidence type="ECO:0000313" key="4">
    <source>
        <dbReference type="EMBL" id="HGT99143.1"/>
    </source>
</evidence>
<keyword evidence="1" id="KW-0819">tRNA processing</keyword>
<proteinExistence type="predicted"/>
<evidence type="ECO:0000256" key="1">
    <source>
        <dbReference type="ARBA" id="ARBA00022694"/>
    </source>
</evidence>
<protein>
    <recommendedName>
        <fullName evidence="2">DUF5591 domain-containing protein</fullName>
    </recommendedName>
</protein>
<dbReference type="EMBL" id="DTDH01000191">
    <property type="protein sequence ID" value="HGT99143.1"/>
    <property type="molecule type" value="Genomic_DNA"/>
</dbReference>
<name>A0A7J3N024_9CREN</name>
<dbReference type="AlphaFoldDB" id="A0A7J3N024"/>
<organism evidence="4">
    <name type="scientific">Ignisphaera aggregans</name>
    <dbReference type="NCBI Taxonomy" id="334771"/>
    <lineage>
        <taxon>Archaea</taxon>
        <taxon>Thermoproteota</taxon>
        <taxon>Thermoprotei</taxon>
        <taxon>Desulfurococcales</taxon>
        <taxon>Desulfurococcaceae</taxon>
        <taxon>Ignisphaera</taxon>
    </lineage>
</organism>
<evidence type="ECO:0000313" key="3">
    <source>
        <dbReference type="EMBL" id="HFQ79365.1"/>
    </source>
</evidence>
<dbReference type="InterPro" id="IPR040777">
    <property type="entry name" value="DUF5591"/>
</dbReference>
<dbReference type="EMBL" id="DTAU01000132">
    <property type="protein sequence ID" value="HFQ79365.1"/>
    <property type="molecule type" value="Genomic_DNA"/>
</dbReference>
<feature type="domain" description="DUF5591" evidence="2">
    <location>
        <begin position="55"/>
        <end position="184"/>
    </location>
</feature>
<dbReference type="InterPro" id="IPR036895">
    <property type="entry name" value="Uracil-DNA_glycosylase-like_sf"/>
</dbReference>
<sequence length="214" mass="25580">MNLLVKMYIDFLYSELEPDVVEEVMNIPPGLKILRNNTKSNLFDHPHIVLWHKFLLRYFNPEYTSKPYAILMPCTPIKPYRLSATHRIVDSTLYRLRLDHYTQIYVLSEPMVIVPRELDIYYPFANYEYPIYELSEEYREKFISLLSIILPKLKYHKKIVAVLPKHHKAILLESFKKSKMSTDIAILDYGRKSFSSVRRAVDMVTKYINEYSYR</sequence>
<dbReference type="GO" id="GO:0008033">
    <property type="term" value="P:tRNA processing"/>
    <property type="evidence" value="ECO:0007669"/>
    <property type="project" value="UniProtKB-KW"/>
</dbReference>
<reference evidence="4" key="1">
    <citation type="journal article" date="2020" name="mSystems">
        <title>Genome- and Community-Level Interaction Insights into Carbon Utilization and Element Cycling Functions of Hydrothermarchaeota in Hydrothermal Sediment.</title>
        <authorList>
            <person name="Zhou Z."/>
            <person name="Liu Y."/>
            <person name="Xu W."/>
            <person name="Pan J."/>
            <person name="Luo Z.H."/>
            <person name="Li M."/>
        </authorList>
    </citation>
    <scope>NUCLEOTIDE SEQUENCE [LARGE SCALE GENOMIC DNA]</scope>
    <source>
        <strain evidence="3">SpSt-629</strain>
        <strain evidence="4">SpSt-688</strain>
    </source>
</reference>
<dbReference type="Pfam" id="PF17884">
    <property type="entry name" value="DUF5591"/>
    <property type="match status" value="1"/>
</dbReference>